<feature type="DNA-binding region" description="H-T-H motif" evidence="2">
    <location>
        <begin position="33"/>
        <end position="52"/>
    </location>
</feature>
<feature type="region of interest" description="Disordered" evidence="3">
    <location>
        <begin position="184"/>
        <end position="248"/>
    </location>
</feature>
<keyword evidence="6" id="KW-1185">Reference proteome</keyword>
<evidence type="ECO:0000256" key="3">
    <source>
        <dbReference type="SAM" id="MobiDB-lite"/>
    </source>
</evidence>
<evidence type="ECO:0000259" key="4">
    <source>
        <dbReference type="PROSITE" id="PS50977"/>
    </source>
</evidence>
<comment type="caution">
    <text evidence="5">The sequence shown here is derived from an EMBL/GenBank/DDBJ whole genome shotgun (WGS) entry which is preliminary data.</text>
</comment>
<reference evidence="5 6" key="1">
    <citation type="submission" date="2020-10" db="EMBL/GenBank/DDBJ databases">
        <title>Identification of Nocardia species via Next-generation sequencing and recognition of intraspecies genetic diversity.</title>
        <authorList>
            <person name="Li P."/>
            <person name="Li P."/>
            <person name="Lu B."/>
        </authorList>
    </citation>
    <scope>NUCLEOTIDE SEQUENCE [LARGE SCALE GENOMIC DNA]</scope>
    <source>
        <strain evidence="5 6">BJ06-0143</strain>
    </source>
</reference>
<feature type="domain" description="HTH tetR-type" evidence="4">
    <location>
        <begin position="10"/>
        <end position="70"/>
    </location>
</feature>
<dbReference type="InterPro" id="IPR009057">
    <property type="entry name" value="Homeodomain-like_sf"/>
</dbReference>
<evidence type="ECO:0000313" key="6">
    <source>
        <dbReference type="Proteomes" id="UP000707731"/>
    </source>
</evidence>
<keyword evidence="1 2" id="KW-0238">DNA-binding</keyword>
<dbReference type="PANTHER" id="PTHR43479">
    <property type="entry name" value="ACREF/ENVCD OPERON REPRESSOR-RELATED"/>
    <property type="match status" value="1"/>
</dbReference>
<accession>A0ABS0DE20</accession>
<evidence type="ECO:0000256" key="1">
    <source>
        <dbReference type="ARBA" id="ARBA00023125"/>
    </source>
</evidence>
<protein>
    <submittedName>
        <fullName evidence="5">TetR family transcriptional regulator</fullName>
    </submittedName>
</protein>
<feature type="compositionally biased region" description="Basic and acidic residues" evidence="3">
    <location>
        <begin position="234"/>
        <end position="248"/>
    </location>
</feature>
<sequence>MTEHVDRRVRRTRAQLHRALIELMLERDYARISVRDILDRADIGRSTFYTHFRDKDDLLLVSSIEYVRAAISAPLPPDPDAPPETERLAPIHRLFVLAEQHPDVYGALLGRSAGGVVLRATRGVVGRLLTEQLAGRLAVGEDEFDTTITFLSWGVTGLLASIAESGGTLTARAAYDTVTGLLGEHGSDATEVDEPHTDDSAVENGDSPGEDSNAGNDNTLSTTMPPETATARTGEAHQGDPTRPRRAR</sequence>
<dbReference type="InterPro" id="IPR050624">
    <property type="entry name" value="HTH-type_Tx_Regulator"/>
</dbReference>
<feature type="compositionally biased region" description="Basic and acidic residues" evidence="3">
    <location>
        <begin position="185"/>
        <end position="199"/>
    </location>
</feature>
<proteinExistence type="predicted"/>
<organism evidence="5 6">
    <name type="scientific">Nocardia higoensis</name>
    <dbReference type="NCBI Taxonomy" id="228599"/>
    <lineage>
        <taxon>Bacteria</taxon>
        <taxon>Bacillati</taxon>
        <taxon>Actinomycetota</taxon>
        <taxon>Actinomycetes</taxon>
        <taxon>Mycobacteriales</taxon>
        <taxon>Nocardiaceae</taxon>
        <taxon>Nocardia</taxon>
    </lineage>
</organism>
<dbReference type="SUPFAM" id="SSF46689">
    <property type="entry name" value="Homeodomain-like"/>
    <property type="match status" value="1"/>
</dbReference>
<dbReference type="Gene3D" id="1.10.357.10">
    <property type="entry name" value="Tetracycline Repressor, domain 2"/>
    <property type="match status" value="1"/>
</dbReference>
<name>A0ABS0DE20_9NOCA</name>
<dbReference type="EMBL" id="JADLQN010000003">
    <property type="protein sequence ID" value="MBF6356685.1"/>
    <property type="molecule type" value="Genomic_DNA"/>
</dbReference>
<dbReference type="Proteomes" id="UP000707731">
    <property type="component" value="Unassembled WGS sequence"/>
</dbReference>
<dbReference type="RefSeq" id="WP_195003521.1">
    <property type="nucleotide sequence ID" value="NZ_JADLQN010000003.1"/>
</dbReference>
<gene>
    <name evidence="5" type="ORF">IU449_19405</name>
</gene>
<dbReference type="Pfam" id="PF00440">
    <property type="entry name" value="TetR_N"/>
    <property type="match status" value="1"/>
</dbReference>
<evidence type="ECO:0000256" key="2">
    <source>
        <dbReference type="PROSITE-ProRule" id="PRU00335"/>
    </source>
</evidence>
<dbReference type="PANTHER" id="PTHR43479:SF7">
    <property type="entry name" value="TETR-FAMILY TRANSCRIPTIONAL REGULATOR"/>
    <property type="match status" value="1"/>
</dbReference>
<dbReference type="InterPro" id="IPR001647">
    <property type="entry name" value="HTH_TetR"/>
</dbReference>
<evidence type="ECO:0000313" key="5">
    <source>
        <dbReference type="EMBL" id="MBF6356685.1"/>
    </source>
</evidence>
<feature type="compositionally biased region" description="Polar residues" evidence="3">
    <location>
        <begin position="213"/>
        <end position="225"/>
    </location>
</feature>
<dbReference type="PROSITE" id="PS50977">
    <property type="entry name" value="HTH_TETR_2"/>
    <property type="match status" value="1"/>
</dbReference>